<dbReference type="GO" id="GO:1902201">
    <property type="term" value="P:negative regulation of bacterial-type flagellum-dependent cell motility"/>
    <property type="evidence" value="ECO:0007669"/>
    <property type="project" value="TreeGrafter"/>
</dbReference>
<keyword evidence="7" id="KW-1185">Reference proteome</keyword>
<dbReference type="PANTHER" id="PTHR45138">
    <property type="entry name" value="REGULATORY COMPONENTS OF SENSORY TRANSDUCTION SYSTEM"/>
    <property type="match status" value="1"/>
</dbReference>
<dbReference type="InterPro" id="IPR001789">
    <property type="entry name" value="Sig_transdc_resp-reg_receiver"/>
</dbReference>
<dbReference type="GO" id="GO:0005886">
    <property type="term" value="C:plasma membrane"/>
    <property type="evidence" value="ECO:0007669"/>
    <property type="project" value="TreeGrafter"/>
</dbReference>
<evidence type="ECO:0000256" key="2">
    <source>
        <dbReference type="ARBA" id="ARBA00034247"/>
    </source>
</evidence>
<dbReference type="GO" id="GO:0043709">
    <property type="term" value="P:cell adhesion involved in single-species biofilm formation"/>
    <property type="evidence" value="ECO:0007669"/>
    <property type="project" value="TreeGrafter"/>
</dbReference>
<proteinExistence type="predicted"/>
<evidence type="ECO:0000259" key="5">
    <source>
        <dbReference type="PROSITE" id="PS50887"/>
    </source>
</evidence>
<dbReference type="SUPFAM" id="SSF52172">
    <property type="entry name" value="CheY-like"/>
    <property type="match status" value="1"/>
</dbReference>
<gene>
    <name evidence="6" type="ORF">E5163_10755</name>
</gene>
<dbReference type="Proteomes" id="UP000308054">
    <property type="component" value="Unassembled WGS sequence"/>
</dbReference>
<dbReference type="CDD" id="cd01949">
    <property type="entry name" value="GGDEF"/>
    <property type="match status" value="1"/>
</dbReference>
<evidence type="ECO:0000256" key="3">
    <source>
        <dbReference type="PROSITE-ProRule" id="PRU00169"/>
    </source>
</evidence>
<dbReference type="InterPro" id="IPR050469">
    <property type="entry name" value="Diguanylate_Cyclase"/>
</dbReference>
<dbReference type="NCBIfam" id="TIGR00254">
    <property type="entry name" value="GGDEF"/>
    <property type="match status" value="1"/>
</dbReference>
<feature type="domain" description="Response regulatory" evidence="4">
    <location>
        <begin position="1"/>
        <end position="115"/>
    </location>
</feature>
<dbReference type="Pfam" id="PF00072">
    <property type="entry name" value="Response_reg"/>
    <property type="match status" value="1"/>
</dbReference>
<dbReference type="Gene3D" id="3.40.50.2300">
    <property type="match status" value="1"/>
</dbReference>
<evidence type="ECO:0000259" key="4">
    <source>
        <dbReference type="PROSITE" id="PS50110"/>
    </source>
</evidence>
<dbReference type="OrthoDB" id="9812260at2"/>
<dbReference type="InterPro" id="IPR029787">
    <property type="entry name" value="Nucleotide_cyclase"/>
</dbReference>
<dbReference type="SMART" id="SM00448">
    <property type="entry name" value="REC"/>
    <property type="match status" value="1"/>
</dbReference>
<dbReference type="FunFam" id="3.30.70.270:FF:000001">
    <property type="entry name" value="Diguanylate cyclase domain protein"/>
    <property type="match status" value="1"/>
</dbReference>
<dbReference type="SUPFAM" id="SSF55073">
    <property type="entry name" value="Nucleotide cyclase"/>
    <property type="match status" value="1"/>
</dbReference>
<sequence length="292" mass="31507">MVCETSRVQRRILRSMLEDGGFEVREAGDSGEALGALERCPSDIFITGIEVGQMSGLEACWRLKAGADTCHIHTIVITASGEYVRLAEALDAGADDFIRKPFDGVEMKARMRAAARIARLQRDLRGQAETDALTGAANRRAFIRALDREIGEAGRLSIPMAVAMVDLDHFKQINDTHGHASGDRVLVRTVAALKNELGGGELLGRLGGEEFAVLLPRAGTREGLETAERLRRAVEHLRVENDDACPIPVTASFGLTVLQPHESLATGSDLLARADKALYAAKEAGRNRVVTG</sequence>
<protein>
    <recommendedName>
        <fullName evidence="1">diguanylate cyclase</fullName>
        <ecNumber evidence="1">2.7.7.65</ecNumber>
    </recommendedName>
</protein>
<evidence type="ECO:0000313" key="6">
    <source>
        <dbReference type="EMBL" id="TGY88635.1"/>
    </source>
</evidence>
<feature type="domain" description="GGDEF" evidence="5">
    <location>
        <begin position="158"/>
        <end position="292"/>
    </location>
</feature>
<dbReference type="EC" id="2.7.7.65" evidence="1"/>
<dbReference type="InterPro" id="IPR011006">
    <property type="entry name" value="CheY-like_superfamily"/>
</dbReference>
<accession>A0A4S2GZK5</accession>
<dbReference type="InterPro" id="IPR000160">
    <property type="entry name" value="GGDEF_dom"/>
</dbReference>
<dbReference type="CDD" id="cd00156">
    <property type="entry name" value="REC"/>
    <property type="match status" value="1"/>
</dbReference>
<evidence type="ECO:0000256" key="1">
    <source>
        <dbReference type="ARBA" id="ARBA00012528"/>
    </source>
</evidence>
<comment type="catalytic activity">
    <reaction evidence="2">
        <text>2 GTP = 3',3'-c-di-GMP + 2 diphosphate</text>
        <dbReference type="Rhea" id="RHEA:24898"/>
        <dbReference type="ChEBI" id="CHEBI:33019"/>
        <dbReference type="ChEBI" id="CHEBI:37565"/>
        <dbReference type="ChEBI" id="CHEBI:58805"/>
        <dbReference type="EC" id="2.7.7.65"/>
    </reaction>
</comment>
<reference evidence="6 7" key="1">
    <citation type="journal article" date="2017" name="Int. J. Syst. Evol. Microbiol.">
        <title>Marinicauda algicola sp. nov., isolated from a marine red alga Rhodosorus marinus.</title>
        <authorList>
            <person name="Jeong S.E."/>
            <person name="Jeon S.H."/>
            <person name="Chun B.H."/>
            <person name="Kim D.W."/>
            <person name="Jeon C.O."/>
        </authorList>
    </citation>
    <scope>NUCLEOTIDE SEQUENCE [LARGE SCALE GENOMIC DNA]</scope>
    <source>
        <strain evidence="6 7">JCM 31718</strain>
    </source>
</reference>
<dbReference type="PROSITE" id="PS50887">
    <property type="entry name" value="GGDEF"/>
    <property type="match status" value="1"/>
</dbReference>
<dbReference type="InterPro" id="IPR043128">
    <property type="entry name" value="Rev_trsase/Diguanyl_cyclase"/>
</dbReference>
<dbReference type="Pfam" id="PF00990">
    <property type="entry name" value="GGDEF"/>
    <property type="match status" value="1"/>
</dbReference>
<dbReference type="GO" id="GO:0000160">
    <property type="term" value="P:phosphorelay signal transduction system"/>
    <property type="evidence" value="ECO:0007669"/>
    <property type="project" value="InterPro"/>
</dbReference>
<dbReference type="Gene3D" id="3.30.70.270">
    <property type="match status" value="1"/>
</dbReference>
<dbReference type="PANTHER" id="PTHR45138:SF9">
    <property type="entry name" value="DIGUANYLATE CYCLASE DGCM-RELATED"/>
    <property type="match status" value="1"/>
</dbReference>
<comment type="caution">
    <text evidence="6">The sequence shown here is derived from an EMBL/GenBank/DDBJ whole genome shotgun (WGS) entry which is preliminary data.</text>
</comment>
<dbReference type="GO" id="GO:0052621">
    <property type="term" value="F:diguanylate cyclase activity"/>
    <property type="evidence" value="ECO:0007669"/>
    <property type="project" value="UniProtKB-EC"/>
</dbReference>
<dbReference type="EMBL" id="SRXW01000003">
    <property type="protein sequence ID" value="TGY88635.1"/>
    <property type="molecule type" value="Genomic_DNA"/>
</dbReference>
<evidence type="ECO:0000313" key="7">
    <source>
        <dbReference type="Proteomes" id="UP000308054"/>
    </source>
</evidence>
<dbReference type="PROSITE" id="PS50110">
    <property type="entry name" value="RESPONSE_REGULATORY"/>
    <property type="match status" value="1"/>
</dbReference>
<dbReference type="SMART" id="SM00267">
    <property type="entry name" value="GGDEF"/>
    <property type="match status" value="1"/>
</dbReference>
<organism evidence="6 7">
    <name type="scientific">Marinicauda algicola</name>
    <dbReference type="NCBI Taxonomy" id="2029849"/>
    <lineage>
        <taxon>Bacteria</taxon>
        <taxon>Pseudomonadati</taxon>
        <taxon>Pseudomonadota</taxon>
        <taxon>Alphaproteobacteria</taxon>
        <taxon>Maricaulales</taxon>
        <taxon>Maricaulaceae</taxon>
        <taxon>Marinicauda</taxon>
    </lineage>
</organism>
<comment type="caution">
    <text evidence="3">Lacks conserved residue(s) required for the propagation of feature annotation.</text>
</comment>
<dbReference type="AlphaFoldDB" id="A0A4S2GZK5"/>
<name>A0A4S2GZK5_9PROT</name>